<dbReference type="PANTHER" id="PTHR48022:SF11">
    <property type="entry name" value="MONOSACCHARIDE TRANSPORTER (HXT8), PUTATIVE (AFU_ORTHOLOGUE AFUA_2G08120)-RELATED"/>
    <property type="match status" value="1"/>
</dbReference>
<dbReference type="InterPro" id="IPR050360">
    <property type="entry name" value="MFS_Sugar_Transporters"/>
</dbReference>
<dbReference type="PROSITE" id="PS00216">
    <property type="entry name" value="SUGAR_TRANSPORT_1"/>
    <property type="match status" value="2"/>
</dbReference>
<evidence type="ECO:0000256" key="1">
    <source>
        <dbReference type="ARBA" id="ARBA00004141"/>
    </source>
</evidence>
<dbReference type="AlphaFoldDB" id="A0A6A6IME4"/>
<keyword evidence="5 8" id="KW-1133">Transmembrane helix</keyword>
<dbReference type="GeneID" id="54579087"/>
<feature type="transmembrane region" description="Helical" evidence="8">
    <location>
        <begin position="274"/>
        <end position="296"/>
    </location>
</feature>
<sequence>MVHTKKSQYNPYNFLVCFLVSLGQIAFGHPASIISMTLGEPPFLLYMGLIDAEGNETSNAEALIGTFSGIFQAGAVLGILSSSYIMDRWGRKAGFRYCAFFSLLGGALLCGALNITTFIVGRFIAGWGSWGFLAVTPTYSAELAPPSLRGFFVGLNGINIALGYAVATYMGMAFYFAESDSAKWRGPLGIALIWPALMVLITFIVPESPRYLLMKGKVEEAREITYRLHSLKHDPEQEFARGEFYQMQKQTERDRTLDPGWWAMFTKKGYRRRTALAMGFAFVGQSTGVLVINNYGPTLYATLGYDTKQQLEFQCGWITVGIIFNAVGALVMDRVGRKPLMLLGVGGCCVCLILEAAIVANFAEQATNKAALAAGVAMFYLFLAVYSMGVDVAGVVFYSELFPNHIRAKGVCLSMATVALTDLVYLQATTTAFANIGWHFYLVFIIVSGLGCIAAYFLLPETKGIPLEEMARIFGDTEDVVVWSEDLHVDHNTHELVVAGRGEKVGLEHVATHQGMTPEIEKEIAEHRERVTGA</sequence>
<protein>
    <submittedName>
        <fullName evidence="10">General substrate transporter</fullName>
    </submittedName>
</protein>
<dbReference type="InterPro" id="IPR005828">
    <property type="entry name" value="MFS_sugar_transport-like"/>
</dbReference>
<dbReference type="SUPFAM" id="SSF103473">
    <property type="entry name" value="MFS general substrate transporter"/>
    <property type="match status" value="1"/>
</dbReference>
<evidence type="ECO:0000256" key="3">
    <source>
        <dbReference type="ARBA" id="ARBA00022448"/>
    </source>
</evidence>
<accession>A0A6A6IME4</accession>
<dbReference type="GO" id="GO:0005351">
    <property type="term" value="F:carbohydrate:proton symporter activity"/>
    <property type="evidence" value="ECO:0007669"/>
    <property type="project" value="TreeGrafter"/>
</dbReference>
<gene>
    <name evidence="10" type="ORF">BU26DRAFT_481997</name>
</gene>
<dbReference type="InterPro" id="IPR036259">
    <property type="entry name" value="MFS_trans_sf"/>
</dbReference>
<comment type="subcellular location">
    <subcellularLocation>
        <location evidence="1">Membrane</location>
        <topology evidence="1">Multi-pass membrane protein</topology>
    </subcellularLocation>
</comment>
<feature type="transmembrane region" description="Helical" evidence="8">
    <location>
        <begin position="127"/>
        <end position="144"/>
    </location>
</feature>
<keyword evidence="4 8" id="KW-0812">Transmembrane</keyword>
<dbReference type="PROSITE" id="PS50850">
    <property type="entry name" value="MFS"/>
    <property type="match status" value="1"/>
</dbReference>
<dbReference type="NCBIfam" id="TIGR00879">
    <property type="entry name" value="SP"/>
    <property type="match status" value="1"/>
</dbReference>
<evidence type="ECO:0000256" key="5">
    <source>
        <dbReference type="ARBA" id="ARBA00022989"/>
    </source>
</evidence>
<feature type="transmembrane region" description="Helical" evidence="8">
    <location>
        <begin position="188"/>
        <end position="205"/>
    </location>
</feature>
<comment type="similarity">
    <text evidence="2 7">Belongs to the major facilitator superfamily. Sugar transporter (TC 2.A.1.1) family.</text>
</comment>
<dbReference type="Pfam" id="PF00083">
    <property type="entry name" value="Sugar_tr"/>
    <property type="match status" value="1"/>
</dbReference>
<dbReference type="Gene3D" id="1.20.1250.20">
    <property type="entry name" value="MFS general substrate transporter like domains"/>
    <property type="match status" value="1"/>
</dbReference>
<evidence type="ECO:0000256" key="6">
    <source>
        <dbReference type="ARBA" id="ARBA00023136"/>
    </source>
</evidence>
<keyword evidence="3 7" id="KW-0813">Transport</keyword>
<feature type="transmembrane region" description="Helical" evidence="8">
    <location>
        <begin position="340"/>
        <end position="360"/>
    </location>
</feature>
<dbReference type="GO" id="GO:0016020">
    <property type="term" value="C:membrane"/>
    <property type="evidence" value="ECO:0007669"/>
    <property type="project" value="UniProtKB-SubCell"/>
</dbReference>
<dbReference type="InterPro" id="IPR005829">
    <property type="entry name" value="Sugar_transporter_CS"/>
</dbReference>
<evidence type="ECO:0000256" key="7">
    <source>
        <dbReference type="RuleBase" id="RU003346"/>
    </source>
</evidence>
<dbReference type="InterPro" id="IPR003663">
    <property type="entry name" value="Sugar/inositol_transpt"/>
</dbReference>
<evidence type="ECO:0000256" key="8">
    <source>
        <dbReference type="SAM" id="Phobius"/>
    </source>
</evidence>
<feature type="transmembrane region" description="Helical" evidence="8">
    <location>
        <begin position="97"/>
        <end position="121"/>
    </location>
</feature>
<dbReference type="OrthoDB" id="6612291at2759"/>
<feature type="transmembrane region" description="Helical" evidence="8">
    <location>
        <begin position="440"/>
        <end position="459"/>
    </location>
</feature>
<evidence type="ECO:0000259" key="9">
    <source>
        <dbReference type="PROSITE" id="PS50850"/>
    </source>
</evidence>
<dbReference type="FunFam" id="1.20.1250.20:FF:001515">
    <property type="entry name" value="Uncharacterized protein"/>
    <property type="match status" value="1"/>
</dbReference>
<feature type="transmembrane region" description="Helical" evidence="8">
    <location>
        <begin position="410"/>
        <end position="428"/>
    </location>
</feature>
<feature type="transmembrane region" description="Helical" evidence="8">
    <location>
        <begin position="63"/>
        <end position="85"/>
    </location>
</feature>
<dbReference type="PANTHER" id="PTHR48022">
    <property type="entry name" value="PLASTIDIC GLUCOSE TRANSPORTER 4"/>
    <property type="match status" value="1"/>
</dbReference>
<dbReference type="RefSeq" id="XP_033686403.1">
    <property type="nucleotide sequence ID" value="XM_033825757.1"/>
</dbReference>
<evidence type="ECO:0000256" key="4">
    <source>
        <dbReference type="ARBA" id="ARBA00022692"/>
    </source>
</evidence>
<proteinExistence type="inferred from homology"/>
<feature type="transmembrane region" description="Helical" evidence="8">
    <location>
        <begin position="372"/>
        <end position="398"/>
    </location>
</feature>
<evidence type="ECO:0000313" key="11">
    <source>
        <dbReference type="Proteomes" id="UP000800094"/>
    </source>
</evidence>
<keyword evidence="11" id="KW-1185">Reference proteome</keyword>
<dbReference type="InterPro" id="IPR020846">
    <property type="entry name" value="MFS_dom"/>
</dbReference>
<feature type="transmembrane region" description="Helical" evidence="8">
    <location>
        <begin position="316"/>
        <end position="333"/>
    </location>
</feature>
<feature type="transmembrane region" description="Helical" evidence="8">
    <location>
        <begin position="151"/>
        <end position="176"/>
    </location>
</feature>
<reference evidence="10" key="1">
    <citation type="journal article" date="2020" name="Stud. Mycol.">
        <title>101 Dothideomycetes genomes: a test case for predicting lifestyles and emergence of pathogens.</title>
        <authorList>
            <person name="Haridas S."/>
            <person name="Albert R."/>
            <person name="Binder M."/>
            <person name="Bloem J."/>
            <person name="Labutti K."/>
            <person name="Salamov A."/>
            <person name="Andreopoulos B."/>
            <person name="Baker S."/>
            <person name="Barry K."/>
            <person name="Bills G."/>
            <person name="Bluhm B."/>
            <person name="Cannon C."/>
            <person name="Castanera R."/>
            <person name="Culley D."/>
            <person name="Daum C."/>
            <person name="Ezra D."/>
            <person name="Gonzalez J."/>
            <person name="Henrissat B."/>
            <person name="Kuo A."/>
            <person name="Liang C."/>
            <person name="Lipzen A."/>
            <person name="Lutzoni F."/>
            <person name="Magnuson J."/>
            <person name="Mondo S."/>
            <person name="Nolan M."/>
            <person name="Ohm R."/>
            <person name="Pangilinan J."/>
            <person name="Park H.-J."/>
            <person name="Ramirez L."/>
            <person name="Alfaro M."/>
            <person name="Sun H."/>
            <person name="Tritt A."/>
            <person name="Yoshinaga Y."/>
            <person name="Zwiers L.-H."/>
            <person name="Turgeon B."/>
            <person name="Goodwin S."/>
            <person name="Spatafora J."/>
            <person name="Crous P."/>
            <person name="Grigoriev I."/>
        </authorList>
    </citation>
    <scope>NUCLEOTIDE SEQUENCE</scope>
    <source>
        <strain evidence="10">CBS 122368</strain>
    </source>
</reference>
<evidence type="ECO:0000256" key="2">
    <source>
        <dbReference type="ARBA" id="ARBA00010992"/>
    </source>
</evidence>
<name>A0A6A6IME4_9PLEO</name>
<organism evidence="10 11">
    <name type="scientific">Trematosphaeria pertusa</name>
    <dbReference type="NCBI Taxonomy" id="390896"/>
    <lineage>
        <taxon>Eukaryota</taxon>
        <taxon>Fungi</taxon>
        <taxon>Dikarya</taxon>
        <taxon>Ascomycota</taxon>
        <taxon>Pezizomycotina</taxon>
        <taxon>Dothideomycetes</taxon>
        <taxon>Pleosporomycetidae</taxon>
        <taxon>Pleosporales</taxon>
        <taxon>Massarineae</taxon>
        <taxon>Trematosphaeriaceae</taxon>
        <taxon>Trematosphaeria</taxon>
    </lineage>
</organism>
<feature type="domain" description="Major facilitator superfamily (MFS) profile" evidence="9">
    <location>
        <begin position="16"/>
        <end position="463"/>
    </location>
</feature>
<dbReference type="EMBL" id="ML987193">
    <property type="protein sequence ID" value="KAF2251399.1"/>
    <property type="molecule type" value="Genomic_DNA"/>
</dbReference>
<evidence type="ECO:0000313" key="10">
    <source>
        <dbReference type="EMBL" id="KAF2251399.1"/>
    </source>
</evidence>
<dbReference type="Proteomes" id="UP000800094">
    <property type="component" value="Unassembled WGS sequence"/>
</dbReference>
<keyword evidence="6 8" id="KW-0472">Membrane</keyword>